<evidence type="ECO:0000259" key="4">
    <source>
        <dbReference type="Pfam" id="PF20257"/>
    </source>
</evidence>
<dbReference type="PANTHER" id="PTHR35092">
    <property type="entry name" value="CHLORINASE MJ1651"/>
    <property type="match status" value="1"/>
</dbReference>
<dbReference type="InterPro" id="IPR046469">
    <property type="entry name" value="SAM_HAT_N"/>
</dbReference>
<dbReference type="Pfam" id="PF20257">
    <property type="entry name" value="SAM_HAT_C"/>
    <property type="match status" value="1"/>
</dbReference>
<dbReference type="InterPro" id="IPR002747">
    <property type="entry name" value="SAM_OH_AdoTrfase"/>
</dbReference>
<evidence type="ECO:0000256" key="2">
    <source>
        <dbReference type="ARBA" id="ARBA00024035"/>
    </source>
</evidence>
<sequence length="299" mass="33445">MQAQQAVTSEQNVAKNALVMQTDFSLKDGAVSAMQGVAFGVDRELNMFNLTHEIPPYNIWEAAYRLYQTATYWPQGTVFVSVVDPGVGTDRKSVVLKTKTGHYFVTPDNGTLTFVAEHFGIEAIRQIDEQTNRLEGSEKSYTFHGRDVYAYTGARLASGKISFEQVGPELEPKVEEIAYQRPTVEEGVLKGNIPVLDIQYGNIWTNISDSLLEQSGIKKDGRVCVEIREKMGEESKVRYTGAMPYKSSFGEVEEGRPLMYLNSLLNVSFALNMDSFADKYKIKSGAEWSVLLKSCEKKN</sequence>
<accession>A0AAE7C2X8</accession>
<organism evidence="5 6">
    <name type="scientific">Frederiksenia canicola</name>
    <dbReference type="NCBI Taxonomy" id="123824"/>
    <lineage>
        <taxon>Bacteria</taxon>
        <taxon>Pseudomonadati</taxon>
        <taxon>Pseudomonadota</taxon>
        <taxon>Gammaproteobacteria</taxon>
        <taxon>Pasteurellales</taxon>
        <taxon>Pasteurellaceae</taxon>
        <taxon>Frederiksenia</taxon>
    </lineage>
</organism>
<dbReference type="Proteomes" id="UP000502287">
    <property type="component" value="Chromosome"/>
</dbReference>
<dbReference type="InterPro" id="IPR046470">
    <property type="entry name" value="SAM_HAT_C"/>
</dbReference>
<dbReference type="GO" id="GO:0000428">
    <property type="term" value="C:DNA-directed RNA polymerase complex"/>
    <property type="evidence" value="ECO:0007669"/>
    <property type="project" value="UniProtKB-KW"/>
</dbReference>
<dbReference type="Gene3D" id="2.40.30.90">
    <property type="entry name" value="Bacterial fluorinating enzyme like"/>
    <property type="match status" value="1"/>
</dbReference>
<dbReference type="KEGG" id="fcl:A4G17_06460"/>
<dbReference type="SUPFAM" id="SSF102522">
    <property type="entry name" value="Bacterial fluorinating enzyme, N-terminal domain"/>
    <property type="match status" value="1"/>
</dbReference>
<dbReference type="InterPro" id="IPR023228">
    <property type="entry name" value="SAM_OH_AdoTrfase_N_sf"/>
</dbReference>
<comment type="similarity">
    <text evidence="2">Belongs to the SAM hydrolase / SAM-dependent halogenase family.</text>
</comment>
<keyword evidence="5" id="KW-0804">Transcription</keyword>
<evidence type="ECO:0000313" key="6">
    <source>
        <dbReference type="Proteomes" id="UP000502287"/>
    </source>
</evidence>
<gene>
    <name evidence="5" type="ORF">A4G17_06460</name>
</gene>
<dbReference type="SUPFAM" id="SSF101852">
    <property type="entry name" value="Bacterial fluorinating enzyme, C-terminal domain"/>
    <property type="match status" value="1"/>
</dbReference>
<reference evidence="5 6" key="1">
    <citation type="submission" date="2016-03" db="EMBL/GenBank/DDBJ databases">
        <authorList>
            <person name="Hansen M.J."/>
            <person name="Bojesen A.M."/>
            <person name="Planet P."/>
        </authorList>
    </citation>
    <scope>NUCLEOTIDE SEQUENCE [LARGE SCALE GENOMIC DNA]</scope>
    <source>
        <strain evidence="5 6">HPA 21</strain>
    </source>
</reference>
<dbReference type="Pfam" id="PF01887">
    <property type="entry name" value="SAM_HAT_N"/>
    <property type="match status" value="1"/>
</dbReference>
<evidence type="ECO:0000259" key="3">
    <source>
        <dbReference type="Pfam" id="PF01887"/>
    </source>
</evidence>
<dbReference type="PIRSF" id="PIRSF006779">
    <property type="entry name" value="UCP006779"/>
    <property type="match status" value="1"/>
</dbReference>
<keyword evidence="1" id="KW-0949">S-adenosyl-L-methionine</keyword>
<name>A0AAE7C2X8_9PAST</name>
<protein>
    <submittedName>
        <fullName evidence="5">DNA-directed RNA polymerase subunit delta</fullName>
    </submittedName>
</protein>
<dbReference type="AlphaFoldDB" id="A0AAE7C2X8"/>
<feature type="domain" description="S-adenosyl-l-methionine hydroxide adenosyltransferase C-terminal" evidence="4">
    <location>
        <begin position="191"/>
        <end position="288"/>
    </location>
</feature>
<dbReference type="EMBL" id="CP015029">
    <property type="protein sequence ID" value="QIM65836.1"/>
    <property type="molecule type" value="Genomic_DNA"/>
</dbReference>
<dbReference type="PANTHER" id="PTHR35092:SF1">
    <property type="entry name" value="CHLORINASE MJ1651"/>
    <property type="match status" value="1"/>
</dbReference>
<proteinExistence type="inferred from homology"/>
<evidence type="ECO:0000313" key="5">
    <source>
        <dbReference type="EMBL" id="QIM65836.1"/>
    </source>
</evidence>
<evidence type="ECO:0000256" key="1">
    <source>
        <dbReference type="ARBA" id="ARBA00022691"/>
    </source>
</evidence>
<keyword evidence="5" id="KW-0240">DNA-directed RNA polymerase</keyword>
<dbReference type="Gene3D" id="3.40.50.10790">
    <property type="entry name" value="S-adenosyl-l-methionine hydroxide adenosyltransferase, N-terminal"/>
    <property type="match status" value="1"/>
</dbReference>
<dbReference type="InterPro" id="IPR023227">
    <property type="entry name" value="SAM_OH_AdoTrfase_C_sf"/>
</dbReference>
<feature type="domain" description="S-adenosyl-l-methionine hydroxide adenosyltransferase N-terminal" evidence="3">
    <location>
        <begin position="19"/>
        <end position="167"/>
    </location>
</feature>